<dbReference type="PANTHER" id="PTHR30537:SF5">
    <property type="entry name" value="HTH-TYPE TRANSCRIPTIONAL ACTIVATOR TTDR-RELATED"/>
    <property type="match status" value="1"/>
</dbReference>
<protein>
    <submittedName>
        <fullName evidence="6">HTH-type transcriptional regulator DmlR</fullName>
    </submittedName>
</protein>
<evidence type="ECO:0000256" key="4">
    <source>
        <dbReference type="ARBA" id="ARBA00023163"/>
    </source>
</evidence>
<accession>A0A165X3B9</accession>
<dbReference type="GO" id="GO:0003700">
    <property type="term" value="F:DNA-binding transcription factor activity"/>
    <property type="evidence" value="ECO:0007669"/>
    <property type="project" value="InterPro"/>
</dbReference>
<comment type="caution">
    <text evidence="6">The sequence shown here is derived from an EMBL/GenBank/DDBJ whole genome shotgun (WGS) entry which is preliminary data.</text>
</comment>
<name>A0A165X3B9_9HYPH</name>
<dbReference type="RefSeq" id="WP_068007925.1">
    <property type="nucleotide sequence ID" value="NZ_FOFM01000002.1"/>
</dbReference>
<feature type="domain" description="HTH lysR-type" evidence="5">
    <location>
        <begin position="1"/>
        <end position="59"/>
    </location>
</feature>
<dbReference type="Proteomes" id="UP000076577">
    <property type="component" value="Unassembled WGS sequence"/>
</dbReference>
<evidence type="ECO:0000256" key="2">
    <source>
        <dbReference type="ARBA" id="ARBA00023015"/>
    </source>
</evidence>
<keyword evidence="3" id="KW-0238">DNA-binding</keyword>
<dbReference type="PATRIC" id="fig|989403.3.peg.3405"/>
<dbReference type="Gene3D" id="3.40.190.290">
    <property type="match status" value="1"/>
</dbReference>
<dbReference type="Gene3D" id="1.10.10.10">
    <property type="entry name" value="Winged helix-like DNA-binding domain superfamily/Winged helix DNA-binding domain"/>
    <property type="match status" value="1"/>
</dbReference>
<dbReference type="Pfam" id="PF00126">
    <property type="entry name" value="HTH_1"/>
    <property type="match status" value="1"/>
</dbReference>
<evidence type="ECO:0000256" key="3">
    <source>
        <dbReference type="ARBA" id="ARBA00023125"/>
    </source>
</evidence>
<comment type="similarity">
    <text evidence="1">Belongs to the LysR transcriptional regulatory family.</text>
</comment>
<keyword evidence="7" id="KW-1185">Reference proteome</keyword>
<dbReference type="STRING" id="989403.SAMN05421798_102108"/>
<dbReference type="SUPFAM" id="SSF46785">
    <property type="entry name" value="Winged helix' DNA-binding domain"/>
    <property type="match status" value="1"/>
</dbReference>
<reference evidence="6 7" key="1">
    <citation type="journal article" date="2016" name="Front. Microbiol.">
        <title>Comparative Genomic Analysis Reveals a Diverse Repertoire of Genes Involved in Prokaryote-Eukaryote Interactions within the Pseudovibrio Genus.</title>
        <authorList>
            <person name="Romano S."/>
            <person name="Fernandez-Guerra A."/>
            <person name="Reen F.J."/>
            <person name="Glockner F.O."/>
            <person name="Crowley S.P."/>
            <person name="O'Sullivan O."/>
            <person name="Cotter P.D."/>
            <person name="Adams C."/>
            <person name="Dobson A.D."/>
            <person name="O'Gara F."/>
        </authorList>
    </citation>
    <scope>NUCLEOTIDE SEQUENCE [LARGE SCALE GENOMIC DNA]</scope>
    <source>
        <strain evidence="6 7">Ad2</strain>
    </source>
</reference>
<evidence type="ECO:0000313" key="6">
    <source>
        <dbReference type="EMBL" id="KZL17310.1"/>
    </source>
</evidence>
<dbReference type="OrthoDB" id="9813056at2"/>
<gene>
    <name evidence="6" type="primary">dmlR_11</name>
    <name evidence="6" type="ORF">PsAD2_03179</name>
</gene>
<dbReference type="AlphaFoldDB" id="A0A165X3B9"/>
<dbReference type="PANTHER" id="PTHR30537">
    <property type="entry name" value="HTH-TYPE TRANSCRIPTIONAL REGULATOR"/>
    <property type="match status" value="1"/>
</dbReference>
<dbReference type="CDD" id="cd08422">
    <property type="entry name" value="PBP2_CrgA_like"/>
    <property type="match status" value="1"/>
</dbReference>
<keyword evidence="2" id="KW-0805">Transcription regulation</keyword>
<evidence type="ECO:0000313" key="7">
    <source>
        <dbReference type="Proteomes" id="UP000076577"/>
    </source>
</evidence>
<dbReference type="GO" id="GO:0006351">
    <property type="term" value="P:DNA-templated transcription"/>
    <property type="evidence" value="ECO:0007669"/>
    <property type="project" value="TreeGrafter"/>
</dbReference>
<keyword evidence="4" id="KW-0804">Transcription</keyword>
<dbReference type="InterPro" id="IPR036388">
    <property type="entry name" value="WH-like_DNA-bd_sf"/>
</dbReference>
<proteinExistence type="inferred from homology"/>
<dbReference type="InterPro" id="IPR000847">
    <property type="entry name" value="LysR_HTH_N"/>
</dbReference>
<dbReference type="Pfam" id="PF03466">
    <property type="entry name" value="LysR_substrate"/>
    <property type="match status" value="1"/>
</dbReference>
<dbReference type="SUPFAM" id="SSF53850">
    <property type="entry name" value="Periplasmic binding protein-like II"/>
    <property type="match status" value="1"/>
</dbReference>
<dbReference type="EMBL" id="LMCB01000034">
    <property type="protein sequence ID" value="KZL17310.1"/>
    <property type="molecule type" value="Genomic_DNA"/>
</dbReference>
<dbReference type="InterPro" id="IPR005119">
    <property type="entry name" value="LysR_subst-bd"/>
</dbReference>
<sequence length="310" mass="34446">MDLLNLLESLVRVIDSGSLSAGARLRKISQPAMSQQLTLLEAHFQQELVFRTNKGIQPTPAGKLIYEHARLLLLQTTKMYSEVEELSGAERGALVISVSQPLGAEIVTPLMFELRKTYPDLAISLRIEDRFVDVVKDGVDLAIRTGDIGFTAGISRRIGTIDTCLVASPDYLAKVRVPEEPFELSAFNYIQYQDGNDVTSLELSRDGRTVMVPVQVGFIAGHPQVMMQALLNGVGYTRVPIFMVQSLLEAGTLVRILPEYSCEEKPTYLVYPSRDTLSRRTEIFIEALIERLRHIKGVRLAGQRTLAAAQ</sequence>
<dbReference type="PROSITE" id="PS50931">
    <property type="entry name" value="HTH_LYSR"/>
    <property type="match status" value="1"/>
</dbReference>
<dbReference type="InterPro" id="IPR036390">
    <property type="entry name" value="WH_DNA-bd_sf"/>
</dbReference>
<dbReference type="InterPro" id="IPR058163">
    <property type="entry name" value="LysR-type_TF_proteobact-type"/>
</dbReference>
<dbReference type="GO" id="GO:0043565">
    <property type="term" value="F:sequence-specific DNA binding"/>
    <property type="evidence" value="ECO:0007669"/>
    <property type="project" value="TreeGrafter"/>
</dbReference>
<evidence type="ECO:0000256" key="1">
    <source>
        <dbReference type="ARBA" id="ARBA00009437"/>
    </source>
</evidence>
<evidence type="ECO:0000259" key="5">
    <source>
        <dbReference type="PROSITE" id="PS50931"/>
    </source>
</evidence>
<organism evidence="6 7">
    <name type="scientific">Pseudovibrio axinellae</name>
    <dbReference type="NCBI Taxonomy" id="989403"/>
    <lineage>
        <taxon>Bacteria</taxon>
        <taxon>Pseudomonadati</taxon>
        <taxon>Pseudomonadota</taxon>
        <taxon>Alphaproteobacteria</taxon>
        <taxon>Hyphomicrobiales</taxon>
        <taxon>Stappiaceae</taxon>
        <taxon>Pseudovibrio</taxon>
    </lineage>
</organism>